<dbReference type="PANTHER" id="PTHR43415">
    <property type="entry name" value="SPERMIDINE N(1)-ACETYLTRANSFERASE"/>
    <property type="match status" value="1"/>
</dbReference>
<dbReference type="PANTHER" id="PTHR43415:SF3">
    <property type="entry name" value="GNAT-FAMILY ACETYLTRANSFERASE"/>
    <property type="match status" value="1"/>
</dbReference>
<dbReference type="InterPro" id="IPR016181">
    <property type="entry name" value="Acyl_CoA_acyltransferase"/>
</dbReference>
<feature type="domain" description="N-acetyltransferase" evidence="1">
    <location>
        <begin position="5"/>
        <end position="173"/>
    </location>
</feature>
<dbReference type="AlphaFoldDB" id="A0A248TKL1"/>
<dbReference type="InterPro" id="IPR000182">
    <property type="entry name" value="GNAT_dom"/>
</dbReference>
<sequence>MWLLLKVHQALLADVDDILTLQKGIVEENRFFITTNEEFLANIDEERKRLSAIITNSKKHSVVFVAKSDQRVVGCIIFRSSSIARLAHHGSFSIYVDSSYRKKGIGMQLLQTLIKWAEEHPVIEKLSLGVFSTNYPAIHLYEKMGFVEEGRKIRDIKLSHDVYVDDVLMYKMV</sequence>
<dbReference type="PROSITE" id="PS51186">
    <property type="entry name" value="GNAT"/>
    <property type="match status" value="1"/>
</dbReference>
<dbReference type="KEGG" id="bko:CKF48_15870"/>
<accession>A0A248TKL1</accession>
<dbReference type="GO" id="GO:0016747">
    <property type="term" value="F:acyltransferase activity, transferring groups other than amino-acyl groups"/>
    <property type="evidence" value="ECO:0007669"/>
    <property type="project" value="InterPro"/>
</dbReference>
<organism evidence="2 3">
    <name type="scientific">Cytobacillus kochii</name>
    <dbReference type="NCBI Taxonomy" id="859143"/>
    <lineage>
        <taxon>Bacteria</taxon>
        <taxon>Bacillati</taxon>
        <taxon>Bacillota</taxon>
        <taxon>Bacilli</taxon>
        <taxon>Bacillales</taxon>
        <taxon>Bacillaceae</taxon>
        <taxon>Cytobacillus</taxon>
    </lineage>
</organism>
<protein>
    <recommendedName>
        <fullName evidence="1">N-acetyltransferase domain-containing protein</fullName>
    </recommendedName>
</protein>
<proteinExistence type="predicted"/>
<dbReference type="Gene3D" id="3.40.630.30">
    <property type="match status" value="1"/>
</dbReference>
<reference evidence="2 3" key="1">
    <citation type="submission" date="2017-08" db="EMBL/GenBank/DDBJ databases">
        <title>Complete Genome Sequence of Bacillus kochii Oregon-R-modENCODE STRAIN BDGP4, isolated from Drosophila melanogaster gut.</title>
        <authorList>
            <person name="Wan K.H."/>
            <person name="Yu C."/>
            <person name="Park S."/>
            <person name="Hammonds A.S."/>
            <person name="Booth B.W."/>
            <person name="Celniker S.E."/>
        </authorList>
    </citation>
    <scope>NUCLEOTIDE SEQUENCE [LARGE SCALE GENOMIC DNA]</scope>
    <source>
        <strain evidence="2 3">BDGP4</strain>
    </source>
</reference>
<name>A0A248TKL1_9BACI</name>
<evidence type="ECO:0000313" key="2">
    <source>
        <dbReference type="EMBL" id="ASV68630.1"/>
    </source>
</evidence>
<keyword evidence="3" id="KW-1185">Reference proteome</keyword>
<dbReference type="CDD" id="cd04301">
    <property type="entry name" value="NAT_SF"/>
    <property type="match status" value="1"/>
</dbReference>
<dbReference type="EMBL" id="CP022983">
    <property type="protein sequence ID" value="ASV68630.1"/>
    <property type="molecule type" value="Genomic_DNA"/>
</dbReference>
<evidence type="ECO:0000313" key="3">
    <source>
        <dbReference type="Proteomes" id="UP000215137"/>
    </source>
</evidence>
<dbReference type="SUPFAM" id="SSF55729">
    <property type="entry name" value="Acyl-CoA N-acyltransferases (Nat)"/>
    <property type="match status" value="1"/>
</dbReference>
<gene>
    <name evidence="2" type="ORF">CKF48_15870</name>
</gene>
<evidence type="ECO:0000259" key="1">
    <source>
        <dbReference type="PROSITE" id="PS51186"/>
    </source>
</evidence>
<dbReference type="Pfam" id="PF00583">
    <property type="entry name" value="Acetyltransf_1"/>
    <property type="match status" value="1"/>
</dbReference>
<dbReference type="Proteomes" id="UP000215137">
    <property type="component" value="Chromosome"/>
</dbReference>